<organism evidence="2 3">
    <name type="scientific">Friedmanniomyces endolithicus</name>
    <dbReference type="NCBI Taxonomy" id="329885"/>
    <lineage>
        <taxon>Eukaryota</taxon>
        <taxon>Fungi</taxon>
        <taxon>Dikarya</taxon>
        <taxon>Ascomycota</taxon>
        <taxon>Pezizomycotina</taxon>
        <taxon>Dothideomycetes</taxon>
        <taxon>Dothideomycetidae</taxon>
        <taxon>Mycosphaerellales</taxon>
        <taxon>Teratosphaeriaceae</taxon>
        <taxon>Friedmanniomyces</taxon>
    </lineage>
</organism>
<dbReference type="EMBL" id="JAUJLE010000218">
    <property type="protein sequence ID" value="KAK0967427.1"/>
    <property type="molecule type" value="Genomic_DNA"/>
</dbReference>
<evidence type="ECO:0000256" key="1">
    <source>
        <dbReference type="SAM" id="MobiDB-lite"/>
    </source>
</evidence>
<proteinExistence type="predicted"/>
<reference evidence="2" key="1">
    <citation type="submission" date="2023-06" db="EMBL/GenBank/DDBJ databases">
        <title>Black Yeasts Isolated from many extreme environments.</title>
        <authorList>
            <person name="Coleine C."/>
            <person name="Stajich J.E."/>
            <person name="Selbmann L."/>
        </authorList>
    </citation>
    <scope>NUCLEOTIDE SEQUENCE</scope>
    <source>
        <strain evidence="2">CCFEE 5200</strain>
    </source>
</reference>
<keyword evidence="3" id="KW-1185">Reference proteome</keyword>
<name>A0AAN6QKS6_9PEZI</name>
<comment type="caution">
    <text evidence="2">The sequence shown here is derived from an EMBL/GenBank/DDBJ whole genome shotgun (WGS) entry which is preliminary data.</text>
</comment>
<gene>
    <name evidence="2" type="ORF">LTR91_017152</name>
</gene>
<protein>
    <submittedName>
        <fullName evidence="2">Uncharacterized protein</fullName>
    </submittedName>
</protein>
<feature type="region of interest" description="Disordered" evidence="1">
    <location>
        <begin position="91"/>
        <end position="116"/>
    </location>
</feature>
<evidence type="ECO:0000313" key="2">
    <source>
        <dbReference type="EMBL" id="KAK0967427.1"/>
    </source>
</evidence>
<evidence type="ECO:0000313" key="3">
    <source>
        <dbReference type="Proteomes" id="UP001175353"/>
    </source>
</evidence>
<sequence>MRIFDPAFTSSDSLAVGKATLEYARLNPRQSLLYTGPGPGRLIKAAHDDWSCVLGATWPHLRRMFNIPGALKQAKTVFFLACSLTDALEREEAEQEANEGAAAEESLFLPEDDDEE</sequence>
<dbReference type="Proteomes" id="UP001175353">
    <property type="component" value="Unassembled WGS sequence"/>
</dbReference>
<dbReference type="AlphaFoldDB" id="A0AAN6QKS6"/>
<accession>A0AAN6QKS6</accession>